<dbReference type="Gene3D" id="3.30.60.90">
    <property type="match status" value="1"/>
</dbReference>
<keyword evidence="5" id="KW-0934">Plastid</keyword>
<dbReference type="SMART" id="SM00291">
    <property type="entry name" value="ZnF_ZZ"/>
    <property type="match status" value="1"/>
</dbReference>
<dbReference type="SMR" id="A0A816RBP5"/>
<keyword evidence="13" id="KW-0175">Coiled coil</keyword>
<feature type="domain" description="ZZ-type" evidence="16">
    <location>
        <begin position="36"/>
        <end position="92"/>
    </location>
</feature>
<dbReference type="Pfam" id="PF05421">
    <property type="entry name" value="DUF751"/>
    <property type="match status" value="1"/>
</dbReference>
<evidence type="ECO:0000256" key="9">
    <source>
        <dbReference type="ARBA" id="ARBA00023015"/>
    </source>
</evidence>
<name>A0A816RBP5_BRANA</name>
<keyword evidence="14" id="KW-0812">Transmembrane</keyword>
<accession>A0A816RBP5</accession>
<dbReference type="Pfam" id="PF25299">
    <property type="entry name" value="ZZ_ADA2"/>
    <property type="match status" value="1"/>
</dbReference>
<dbReference type="Gene3D" id="1.10.10.60">
    <property type="entry name" value="Homeodomain-like"/>
    <property type="match status" value="1"/>
</dbReference>
<dbReference type="InterPro" id="IPR043145">
    <property type="entry name" value="Znf_ZZ_sf"/>
</dbReference>
<sequence>MRSRGNFHNVEDSTQRICVTVENFESSSMVQGTEGGAKYNCNYCQKDITGKIRIKCAVCLNFDLCVECMSAGAEINTHKCDHAYRVMGNLTFPLICPDWSADDEMLLLEGLEMYGMGNMTEVAEYVGSKSKEQCLEHYRNIYLNSPCFPLPEICQELLVPLHSLTSRKPRMLCLPRIELPSGLSLRTMSKFWGPLPRTPSARQFVKIEHTSSSTFKKPKNFRDSHTISTAISRQYVFSSGLLQGFLANLNTKVFPLDKMSLGEAESSNALLHLQGDLLRVIINIFLFHQVMSCLHHVGEKTAIEGSAANQKLIEDLTRQCQQEKDKALALEKEVKRLKGNVEQDGMLARADISSLQREKDQLHEEVVQLKIAAETFPKEMEMAVSGAKIVARWELMREWLKQQTNSWKPAAEFRQYRIFMETEAELKNLPPPSFDDEPEIPDESLDQGDAAYMEHDCFLNSVWCGSARRRRRRLTAKSITSLETSHRLGLEKKHWRRYALVSALMMVLVLGIDAEKAMALGPEGPLMEEFWDNVRRYSVYALTVSTGALSAVFEPIFELLKNPITAVLIFIILGGSFVYEYGY</sequence>
<reference evidence="18" key="1">
    <citation type="submission" date="2021-01" db="EMBL/GenBank/DDBJ databases">
        <authorList>
            <consortium name="Genoscope - CEA"/>
            <person name="William W."/>
        </authorList>
    </citation>
    <scope>NUCLEOTIDE SEQUENCE</scope>
</reference>
<gene>
    <name evidence="18" type="ORF">DARMORV10_C01P26480.1</name>
</gene>
<evidence type="ECO:0000259" key="17">
    <source>
        <dbReference type="PROSITE" id="PS51293"/>
    </source>
</evidence>
<feature type="coiled-coil region" evidence="13">
    <location>
        <begin position="313"/>
        <end position="372"/>
    </location>
</feature>
<dbReference type="PANTHER" id="PTHR36049:SF4">
    <property type="entry name" value="(RAPE) HYPOTHETICAL PROTEIN"/>
    <property type="match status" value="1"/>
</dbReference>
<dbReference type="FunFam" id="1.10.10.60:FF:000115">
    <property type="entry name" value="Transcriptional adapter 2"/>
    <property type="match status" value="1"/>
</dbReference>
<dbReference type="GO" id="GO:0006355">
    <property type="term" value="P:regulation of DNA-templated transcription"/>
    <property type="evidence" value="ECO:0007669"/>
    <property type="project" value="UniProtKB-ARBA"/>
</dbReference>
<evidence type="ECO:0000256" key="4">
    <source>
        <dbReference type="ARBA" id="ARBA00021584"/>
    </source>
</evidence>
<dbReference type="Proteomes" id="UP001295469">
    <property type="component" value="Chromosome C01"/>
</dbReference>
<evidence type="ECO:0000256" key="11">
    <source>
        <dbReference type="ARBA" id="ARBA00023242"/>
    </source>
</evidence>
<keyword evidence="7 12" id="KW-0863">Zinc-finger</keyword>
<evidence type="ECO:0000256" key="13">
    <source>
        <dbReference type="SAM" id="Coils"/>
    </source>
</evidence>
<dbReference type="InterPro" id="IPR008470">
    <property type="entry name" value="Uncharacterised_Ycf33"/>
</dbReference>
<evidence type="ECO:0000256" key="2">
    <source>
        <dbReference type="ARBA" id="ARBA00004474"/>
    </source>
</evidence>
<keyword evidence="9" id="KW-0805">Transcription regulation</keyword>
<evidence type="ECO:0000256" key="10">
    <source>
        <dbReference type="ARBA" id="ARBA00023163"/>
    </source>
</evidence>
<keyword evidence="6" id="KW-0479">Metal-binding</keyword>
<dbReference type="SMART" id="SM00717">
    <property type="entry name" value="SANT"/>
    <property type="match status" value="1"/>
</dbReference>
<dbReference type="CDD" id="cd02335">
    <property type="entry name" value="ZZ_ADA2"/>
    <property type="match status" value="1"/>
</dbReference>
<keyword evidence="8" id="KW-0862">Zinc</keyword>
<evidence type="ECO:0000256" key="14">
    <source>
        <dbReference type="SAM" id="Phobius"/>
    </source>
</evidence>
<dbReference type="PROSITE" id="PS51293">
    <property type="entry name" value="SANT"/>
    <property type="match status" value="1"/>
</dbReference>
<dbReference type="InterPro" id="IPR041983">
    <property type="entry name" value="ADA2-like_ZZ"/>
</dbReference>
<dbReference type="SUPFAM" id="SSF46689">
    <property type="entry name" value="Homeodomain-like"/>
    <property type="match status" value="1"/>
</dbReference>
<evidence type="ECO:0000256" key="5">
    <source>
        <dbReference type="ARBA" id="ARBA00022640"/>
    </source>
</evidence>
<keyword evidence="14" id="KW-0472">Membrane</keyword>
<dbReference type="Pfam" id="PF00249">
    <property type="entry name" value="Myb_DNA-binding"/>
    <property type="match status" value="1"/>
</dbReference>
<feature type="domain" description="SANT" evidence="17">
    <location>
        <begin position="94"/>
        <end position="146"/>
    </location>
</feature>
<dbReference type="PROSITE" id="PS50090">
    <property type="entry name" value="MYB_LIKE"/>
    <property type="match status" value="1"/>
</dbReference>
<comment type="subcellular location">
    <subcellularLocation>
        <location evidence="1">Nucleus</location>
    </subcellularLocation>
    <subcellularLocation>
        <location evidence="2">Plastid</location>
    </subcellularLocation>
</comment>
<evidence type="ECO:0000259" key="15">
    <source>
        <dbReference type="PROSITE" id="PS50090"/>
    </source>
</evidence>
<dbReference type="AlphaFoldDB" id="A0A816RBP5"/>
<dbReference type="GO" id="GO:0005634">
    <property type="term" value="C:nucleus"/>
    <property type="evidence" value="ECO:0007669"/>
    <property type="project" value="UniProtKB-SubCell"/>
</dbReference>
<dbReference type="SUPFAM" id="SSF57850">
    <property type="entry name" value="RING/U-box"/>
    <property type="match status" value="1"/>
</dbReference>
<dbReference type="GO" id="GO:0008270">
    <property type="term" value="F:zinc ion binding"/>
    <property type="evidence" value="ECO:0007669"/>
    <property type="project" value="UniProtKB-KW"/>
</dbReference>
<protein>
    <recommendedName>
        <fullName evidence="4">Uncharacterized protein ycf33</fullName>
    </recommendedName>
</protein>
<evidence type="ECO:0000256" key="7">
    <source>
        <dbReference type="ARBA" id="ARBA00022771"/>
    </source>
</evidence>
<evidence type="ECO:0000256" key="3">
    <source>
        <dbReference type="ARBA" id="ARBA00010985"/>
    </source>
</evidence>
<dbReference type="GO" id="GO:0009536">
    <property type="term" value="C:plastid"/>
    <property type="evidence" value="ECO:0007669"/>
    <property type="project" value="UniProtKB-SubCell"/>
</dbReference>
<keyword evidence="11" id="KW-0539">Nucleus</keyword>
<dbReference type="InterPro" id="IPR000433">
    <property type="entry name" value="Znf_ZZ"/>
</dbReference>
<proteinExistence type="inferred from homology"/>
<dbReference type="EMBL" id="HG994365">
    <property type="protein sequence ID" value="CAF2072954.1"/>
    <property type="molecule type" value="Genomic_DNA"/>
</dbReference>
<feature type="transmembrane region" description="Helical" evidence="14">
    <location>
        <begin position="564"/>
        <end position="582"/>
    </location>
</feature>
<organism evidence="18">
    <name type="scientific">Brassica napus</name>
    <name type="common">Rape</name>
    <dbReference type="NCBI Taxonomy" id="3708"/>
    <lineage>
        <taxon>Eukaryota</taxon>
        <taxon>Viridiplantae</taxon>
        <taxon>Streptophyta</taxon>
        <taxon>Embryophyta</taxon>
        <taxon>Tracheophyta</taxon>
        <taxon>Spermatophyta</taxon>
        <taxon>Magnoliopsida</taxon>
        <taxon>eudicotyledons</taxon>
        <taxon>Gunneridae</taxon>
        <taxon>Pentapetalae</taxon>
        <taxon>rosids</taxon>
        <taxon>malvids</taxon>
        <taxon>Brassicales</taxon>
        <taxon>Brassicaceae</taxon>
        <taxon>Brassiceae</taxon>
        <taxon>Brassica</taxon>
    </lineage>
</organism>
<feature type="domain" description="Myb-like" evidence="15">
    <location>
        <begin position="99"/>
        <end position="142"/>
    </location>
</feature>
<evidence type="ECO:0000259" key="16">
    <source>
        <dbReference type="PROSITE" id="PS50135"/>
    </source>
</evidence>
<dbReference type="InterPro" id="IPR017884">
    <property type="entry name" value="SANT_dom"/>
</dbReference>
<evidence type="ECO:0000256" key="1">
    <source>
        <dbReference type="ARBA" id="ARBA00004123"/>
    </source>
</evidence>
<dbReference type="PROSITE" id="PS50135">
    <property type="entry name" value="ZF_ZZ_2"/>
    <property type="match status" value="1"/>
</dbReference>
<evidence type="ECO:0000256" key="8">
    <source>
        <dbReference type="ARBA" id="ARBA00022833"/>
    </source>
</evidence>
<dbReference type="PROSITE" id="PS01357">
    <property type="entry name" value="ZF_ZZ_1"/>
    <property type="match status" value="1"/>
</dbReference>
<evidence type="ECO:0000256" key="6">
    <source>
        <dbReference type="ARBA" id="ARBA00022723"/>
    </source>
</evidence>
<dbReference type="InterPro" id="IPR009057">
    <property type="entry name" value="Homeodomain-like_sf"/>
</dbReference>
<dbReference type="CDD" id="cd00167">
    <property type="entry name" value="SANT"/>
    <property type="match status" value="1"/>
</dbReference>
<dbReference type="PANTHER" id="PTHR36049">
    <property type="entry name" value="TRANSMEMBRANE PROTEIN"/>
    <property type="match status" value="1"/>
</dbReference>
<dbReference type="FunFam" id="3.30.60.90:FF:000008">
    <property type="entry name" value="Transcriptional adapter 2"/>
    <property type="match status" value="1"/>
</dbReference>
<dbReference type="InterPro" id="IPR001005">
    <property type="entry name" value="SANT/Myb"/>
</dbReference>
<evidence type="ECO:0000256" key="12">
    <source>
        <dbReference type="PROSITE-ProRule" id="PRU00228"/>
    </source>
</evidence>
<keyword evidence="10" id="KW-0804">Transcription</keyword>
<comment type="similarity">
    <text evidence="3">Belongs to the ycf33 family.</text>
</comment>
<keyword evidence="14" id="KW-1133">Transmembrane helix</keyword>
<evidence type="ECO:0000313" key="18">
    <source>
        <dbReference type="EMBL" id="CAF2072954.1"/>
    </source>
</evidence>